<organism evidence="1 2">
    <name type="scientific">Parascaris equorum</name>
    <name type="common">Equine roundworm</name>
    <dbReference type="NCBI Taxonomy" id="6256"/>
    <lineage>
        <taxon>Eukaryota</taxon>
        <taxon>Metazoa</taxon>
        <taxon>Ecdysozoa</taxon>
        <taxon>Nematoda</taxon>
        <taxon>Chromadorea</taxon>
        <taxon>Rhabditida</taxon>
        <taxon>Spirurina</taxon>
        <taxon>Ascaridomorpha</taxon>
        <taxon>Ascaridoidea</taxon>
        <taxon>Ascarididae</taxon>
        <taxon>Parascaris</taxon>
    </lineage>
</organism>
<reference evidence="2" key="1">
    <citation type="submission" date="2022-11" db="UniProtKB">
        <authorList>
            <consortium name="WormBaseParasite"/>
        </authorList>
    </citation>
    <scope>IDENTIFICATION</scope>
</reference>
<dbReference type="AlphaFoldDB" id="A0A914S1X8"/>
<name>A0A914S1X8_PAREQ</name>
<accession>A0A914S1X8</accession>
<keyword evidence="1" id="KW-1185">Reference proteome</keyword>
<proteinExistence type="predicted"/>
<sequence>MQYRLIGLLFPEEATLADQMCYFHLSLSSVTRHRR</sequence>
<evidence type="ECO:0000313" key="1">
    <source>
        <dbReference type="Proteomes" id="UP000887564"/>
    </source>
</evidence>
<protein>
    <submittedName>
        <fullName evidence="2">Uncharacterized protein</fullName>
    </submittedName>
</protein>
<dbReference type="Proteomes" id="UP000887564">
    <property type="component" value="Unplaced"/>
</dbReference>
<dbReference type="WBParaSite" id="PEQ_0001233201-mRNA-1">
    <property type="protein sequence ID" value="PEQ_0001233201-mRNA-1"/>
    <property type="gene ID" value="PEQ_0001233201"/>
</dbReference>
<evidence type="ECO:0000313" key="2">
    <source>
        <dbReference type="WBParaSite" id="PEQ_0001233201-mRNA-1"/>
    </source>
</evidence>